<dbReference type="Gene3D" id="3.40.630.10">
    <property type="entry name" value="Zn peptidases"/>
    <property type="match status" value="1"/>
</dbReference>
<dbReference type="OrthoDB" id="8872958at2759"/>
<keyword evidence="3" id="KW-0645">Protease</keyword>
<evidence type="ECO:0000313" key="10">
    <source>
        <dbReference type="Proteomes" id="UP000466442"/>
    </source>
</evidence>
<dbReference type="PANTHER" id="PTHR11705:SF143">
    <property type="entry name" value="SLL0236 PROTEIN"/>
    <property type="match status" value="1"/>
</dbReference>
<comment type="similarity">
    <text evidence="2 7">Belongs to the peptidase M14 family.</text>
</comment>
<proteinExistence type="inferred from homology"/>
<evidence type="ECO:0000259" key="8">
    <source>
        <dbReference type="PROSITE" id="PS52035"/>
    </source>
</evidence>
<organism evidence="9 10">
    <name type="scientific">Apolygus lucorum</name>
    <name type="common">Small green plant bug</name>
    <name type="synonym">Lygocoris lucorum</name>
    <dbReference type="NCBI Taxonomy" id="248454"/>
    <lineage>
        <taxon>Eukaryota</taxon>
        <taxon>Metazoa</taxon>
        <taxon>Ecdysozoa</taxon>
        <taxon>Arthropoda</taxon>
        <taxon>Hexapoda</taxon>
        <taxon>Insecta</taxon>
        <taxon>Pterygota</taxon>
        <taxon>Neoptera</taxon>
        <taxon>Paraneoptera</taxon>
        <taxon>Hemiptera</taxon>
        <taxon>Heteroptera</taxon>
        <taxon>Panheteroptera</taxon>
        <taxon>Cimicomorpha</taxon>
        <taxon>Miridae</taxon>
        <taxon>Mirini</taxon>
        <taxon>Apolygus</taxon>
    </lineage>
</organism>
<sequence>MALSGFMKDLINKENVSAYVAVHANGQCILHPYGYSLTRKPKNLEVLVKVGGLMRDAMLPVAGNPYPVKSAAELYVAGGGSDDWAYDVQSIPLVFTLELGYRRTGFNPKEPDMKALVRECFAALGAIAKFLDPSIDHETVSAERRSTGSIISVGVSCPTSMKNKVENPQFPTLILLESLVISVPWILHNL</sequence>
<dbReference type="Proteomes" id="UP000466442">
    <property type="component" value="Unassembled WGS sequence"/>
</dbReference>
<keyword evidence="5" id="KW-0862">Zinc</keyword>
<comment type="cofactor">
    <cofactor evidence="1">
        <name>Zn(2+)</name>
        <dbReference type="ChEBI" id="CHEBI:29105"/>
    </cofactor>
</comment>
<comment type="caution">
    <text evidence="9">The sequence shown here is derived from an EMBL/GenBank/DDBJ whole genome shotgun (WGS) entry which is preliminary data.</text>
</comment>
<name>A0A6A4JS72_APOLU</name>
<dbReference type="AlphaFoldDB" id="A0A6A4JS72"/>
<evidence type="ECO:0000313" key="9">
    <source>
        <dbReference type="EMBL" id="KAF6207885.1"/>
    </source>
</evidence>
<evidence type="ECO:0000256" key="7">
    <source>
        <dbReference type="PROSITE-ProRule" id="PRU01379"/>
    </source>
</evidence>
<dbReference type="GO" id="GO:0006508">
    <property type="term" value="P:proteolysis"/>
    <property type="evidence" value="ECO:0007669"/>
    <property type="project" value="UniProtKB-KW"/>
</dbReference>
<evidence type="ECO:0000256" key="1">
    <source>
        <dbReference type="ARBA" id="ARBA00001947"/>
    </source>
</evidence>
<keyword evidence="4" id="KW-0378">Hydrolase</keyword>
<dbReference type="SUPFAM" id="SSF53187">
    <property type="entry name" value="Zn-dependent exopeptidases"/>
    <property type="match status" value="1"/>
</dbReference>
<evidence type="ECO:0000256" key="4">
    <source>
        <dbReference type="ARBA" id="ARBA00022801"/>
    </source>
</evidence>
<keyword evidence="10" id="KW-1185">Reference proteome</keyword>
<evidence type="ECO:0000256" key="2">
    <source>
        <dbReference type="ARBA" id="ARBA00005988"/>
    </source>
</evidence>
<evidence type="ECO:0000256" key="3">
    <source>
        <dbReference type="ARBA" id="ARBA00022670"/>
    </source>
</evidence>
<dbReference type="InterPro" id="IPR000834">
    <property type="entry name" value="Peptidase_M14"/>
</dbReference>
<protein>
    <recommendedName>
        <fullName evidence="8">Peptidase M14 domain-containing protein</fullName>
    </recommendedName>
</protein>
<evidence type="ECO:0000256" key="5">
    <source>
        <dbReference type="ARBA" id="ARBA00022833"/>
    </source>
</evidence>
<dbReference type="PANTHER" id="PTHR11705">
    <property type="entry name" value="PROTEASE FAMILY M14 CARBOXYPEPTIDASE A,B"/>
    <property type="match status" value="1"/>
</dbReference>
<dbReference type="PROSITE" id="PS52035">
    <property type="entry name" value="PEPTIDASE_M14"/>
    <property type="match status" value="1"/>
</dbReference>
<feature type="active site" description="Proton donor/acceptor" evidence="7">
    <location>
        <position position="98"/>
    </location>
</feature>
<dbReference type="GO" id="GO:0008270">
    <property type="term" value="F:zinc ion binding"/>
    <property type="evidence" value="ECO:0007669"/>
    <property type="project" value="InterPro"/>
</dbReference>
<dbReference type="GO" id="GO:0004181">
    <property type="term" value="F:metallocarboxypeptidase activity"/>
    <property type="evidence" value="ECO:0007669"/>
    <property type="project" value="InterPro"/>
</dbReference>
<reference evidence="9" key="1">
    <citation type="journal article" date="2021" name="Mol. Ecol. Resour.">
        <title>Apolygus lucorum genome provides insights into omnivorousness and mesophyll feeding.</title>
        <authorList>
            <person name="Liu Y."/>
            <person name="Liu H."/>
            <person name="Wang H."/>
            <person name="Huang T."/>
            <person name="Liu B."/>
            <person name="Yang B."/>
            <person name="Yin L."/>
            <person name="Li B."/>
            <person name="Zhang Y."/>
            <person name="Zhang S."/>
            <person name="Jiang F."/>
            <person name="Zhang X."/>
            <person name="Ren Y."/>
            <person name="Wang B."/>
            <person name="Wang S."/>
            <person name="Lu Y."/>
            <person name="Wu K."/>
            <person name="Fan W."/>
            <person name="Wang G."/>
        </authorList>
    </citation>
    <scope>NUCLEOTIDE SEQUENCE</scope>
    <source>
        <strain evidence="9">12Hb</strain>
    </source>
</reference>
<evidence type="ECO:0000256" key="6">
    <source>
        <dbReference type="ARBA" id="ARBA00023049"/>
    </source>
</evidence>
<dbReference type="EMBL" id="WIXP02000007">
    <property type="protein sequence ID" value="KAF6207885.1"/>
    <property type="molecule type" value="Genomic_DNA"/>
</dbReference>
<feature type="domain" description="Peptidase M14" evidence="8">
    <location>
        <begin position="1"/>
        <end position="131"/>
    </location>
</feature>
<accession>A0A6A4JS72</accession>
<gene>
    <name evidence="9" type="ORF">GE061_016334</name>
</gene>
<dbReference type="GO" id="GO:0005615">
    <property type="term" value="C:extracellular space"/>
    <property type="evidence" value="ECO:0007669"/>
    <property type="project" value="TreeGrafter"/>
</dbReference>
<dbReference type="Pfam" id="PF00246">
    <property type="entry name" value="Peptidase_M14"/>
    <property type="match status" value="1"/>
</dbReference>
<keyword evidence="6" id="KW-0482">Metalloprotease</keyword>